<name>A0A5J4UT79_9EUKA</name>
<dbReference type="Proteomes" id="UP000324800">
    <property type="component" value="Unassembled WGS sequence"/>
</dbReference>
<dbReference type="EMBL" id="SNRW01012604">
    <property type="protein sequence ID" value="KAA6373599.1"/>
    <property type="molecule type" value="Genomic_DNA"/>
</dbReference>
<evidence type="ECO:0000313" key="2">
    <source>
        <dbReference type="Proteomes" id="UP000324800"/>
    </source>
</evidence>
<comment type="caution">
    <text evidence="1">The sequence shown here is derived from an EMBL/GenBank/DDBJ whole genome shotgun (WGS) entry which is preliminary data.</text>
</comment>
<evidence type="ECO:0000313" key="1">
    <source>
        <dbReference type="EMBL" id="KAA6373599.1"/>
    </source>
</evidence>
<proteinExistence type="predicted"/>
<protein>
    <submittedName>
        <fullName evidence="1">Uncharacterized protein</fullName>
    </submittedName>
</protein>
<dbReference type="AlphaFoldDB" id="A0A5J4UT79"/>
<gene>
    <name evidence="1" type="ORF">EZS28_030874</name>
</gene>
<organism evidence="1 2">
    <name type="scientific">Streblomastix strix</name>
    <dbReference type="NCBI Taxonomy" id="222440"/>
    <lineage>
        <taxon>Eukaryota</taxon>
        <taxon>Metamonada</taxon>
        <taxon>Preaxostyla</taxon>
        <taxon>Oxymonadida</taxon>
        <taxon>Streblomastigidae</taxon>
        <taxon>Streblomastix</taxon>
    </lineage>
</organism>
<accession>A0A5J4UT79</accession>
<sequence length="350" mass="39918">MIPPEKPDLVYLFNTDGAAYSGFSVRLVNMEGKLATERRPTNSISQIKDARFTKLDINNVCFNMENEQAIIDMIRIQKILNFPTQIIRTQSSNFPFRGFSENGGSMQSMMSYSNIKAMFITFALNQYPTWMFPVLFQKFNLEIDQRHIIQQEYVSLNPMVTGQMFECFVEQDLVSAPSDLYHSLNFQNQTINESNGNYYGYMGTSYIDRENVFYNTTLYIGSKAVKIYYPLKFMLAWKMATDDSFMRGYNSTKMGARTNIQVTLQGSITQGIVDNSQILDAAPGIQDDQNNLLQFIATRAYPTPTNAQITPQMHYLCDALIRFTFDDAPDPQVLNFEIIGEVGGTMLRSG</sequence>
<reference evidence="1 2" key="1">
    <citation type="submission" date="2019-03" db="EMBL/GenBank/DDBJ databases">
        <title>Single cell metagenomics reveals metabolic interactions within the superorganism composed of flagellate Streblomastix strix and complex community of Bacteroidetes bacteria on its surface.</title>
        <authorList>
            <person name="Treitli S.C."/>
            <person name="Kolisko M."/>
            <person name="Husnik F."/>
            <person name="Keeling P."/>
            <person name="Hampl V."/>
        </authorList>
    </citation>
    <scope>NUCLEOTIDE SEQUENCE [LARGE SCALE GENOMIC DNA]</scope>
    <source>
        <strain evidence="1">ST1C</strain>
    </source>
</reference>